<dbReference type="InterPro" id="IPR005477">
    <property type="entry name" value="Dxylulose-5-P_synthase"/>
</dbReference>
<dbReference type="PROSITE" id="PS00801">
    <property type="entry name" value="TRANSKETOLASE_1"/>
    <property type="match status" value="1"/>
</dbReference>
<dbReference type="Pfam" id="PF02780">
    <property type="entry name" value="Transketolase_C"/>
    <property type="match status" value="1"/>
</dbReference>
<organism evidence="12">
    <name type="scientific">Akkermansia muciniphila</name>
    <dbReference type="NCBI Taxonomy" id="239935"/>
    <lineage>
        <taxon>Bacteria</taxon>
        <taxon>Pseudomonadati</taxon>
        <taxon>Verrucomicrobiota</taxon>
        <taxon>Verrucomicrobiia</taxon>
        <taxon>Verrucomicrobiales</taxon>
        <taxon>Akkermansiaceae</taxon>
        <taxon>Akkermansia</taxon>
    </lineage>
</organism>
<keyword evidence="9 10" id="KW-0414">Isoprene biosynthesis</keyword>
<dbReference type="CDD" id="cd07033">
    <property type="entry name" value="TPP_PYR_DXS_TK_like"/>
    <property type="match status" value="1"/>
</dbReference>
<dbReference type="CDD" id="cd02007">
    <property type="entry name" value="TPP_DXS"/>
    <property type="match status" value="1"/>
</dbReference>
<feature type="binding site" evidence="10">
    <location>
        <position position="91"/>
    </location>
    <ligand>
        <name>thiamine diphosphate</name>
        <dbReference type="ChEBI" id="CHEBI:58937"/>
    </ligand>
</feature>
<evidence type="ECO:0000256" key="5">
    <source>
        <dbReference type="ARBA" id="ARBA00022723"/>
    </source>
</evidence>
<evidence type="ECO:0000256" key="8">
    <source>
        <dbReference type="ARBA" id="ARBA00023052"/>
    </source>
</evidence>
<dbReference type="GO" id="GO:0009228">
    <property type="term" value="P:thiamine biosynthetic process"/>
    <property type="evidence" value="ECO:0007669"/>
    <property type="project" value="UniProtKB-UniRule"/>
</dbReference>
<dbReference type="GO" id="GO:0008661">
    <property type="term" value="F:1-deoxy-D-xylulose-5-phosphate synthase activity"/>
    <property type="evidence" value="ECO:0007669"/>
    <property type="project" value="UniProtKB-UniRule"/>
</dbReference>
<evidence type="ECO:0000256" key="7">
    <source>
        <dbReference type="ARBA" id="ARBA00022977"/>
    </source>
</evidence>
<protein>
    <recommendedName>
        <fullName evidence="10">1-deoxy-D-xylulose-5-phosphate synthase</fullName>
        <ecNumber evidence="10">2.2.1.7</ecNumber>
    </recommendedName>
    <alternativeName>
        <fullName evidence="10">1-deoxyxylulose-5-phosphate synthase</fullName>
        <shortName evidence="10">DXP synthase</shortName>
        <shortName evidence="10">DXPS</shortName>
    </alternativeName>
</protein>
<comment type="similarity">
    <text evidence="2 10">Belongs to the transketolase family. DXPS subfamily.</text>
</comment>
<name>A0A6N2QX68_9BACT</name>
<evidence type="ECO:0000256" key="3">
    <source>
        <dbReference type="ARBA" id="ARBA00011738"/>
    </source>
</evidence>
<evidence type="ECO:0000256" key="1">
    <source>
        <dbReference type="ARBA" id="ARBA00004980"/>
    </source>
</evidence>
<dbReference type="InterPro" id="IPR033248">
    <property type="entry name" value="Transketolase_C"/>
</dbReference>
<dbReference type="Gene3D" id="3.40.50.920">
    <property type="match status" value="1"/>
</dbReference>
<dbReference type="EMBL" id="CACRSS010000001">
    <property type="protein sequence ID" value="VYS73037.1"/>
    <property type="molecule type" value="Genomic_DNA"/>
</dbReference>
<feature type="binding site" evidence="10">
    <location>
        <position position="163"/>
    </location>
    <ligand>
        <name>Mg(2+)</name>
        <dbReference type="ChEBI" id="CHEBI:18420"/>
    </ligand>
</feature>
<dbReference type="PANTHER" id="PTHR43322">
    <property type="entry name" value="1-D-DEOXYXYLULOSE 5-PHOSPHATE SYNTHASE-RELATED"/>
    <property type="match status" value="1"/>
</dbReference>
<gene>
    <name evidence="10 12" type="primary">dxs</name>
    <name evidence="12" type="ORF">AMLFYP55_00059</name>
</gene>
<dbReference type="Pfam" id="PF13292">
    <property type="entry name" value="DXP_synthase_N"/>
    <property type="match status" value="1"/>
</dbReference>
<comment type="cofactor">
    <cofactor evidence="10">
        <name>Mg(2+)</name>
        <dbReference type="ChEBI" id="CHEBI:18420"/>
    </cofactor>
    <text evidence="10">Binds 1 Mg(2+) ion per subunit.</text>
</comment>
<evidence type="ECO:0000256" key="2">
    <source>
        <dbReference type="ARBA" id="ARBA00011081"/>
    </source>
</evidence>
<feature type="domain" description="Transketolase-like pyrimidine-binding" evidence="11">
    <location>
        <begin position="330"/>
        <end position="495"/>
    </location>
</feature>
<dbReference type="Gene3D" id="3.40.50.970">
    <property type="match status" value="2"/>
</dbReference>
<evidence type="ECO:0000256" key="6">
    <source>
        <dbReference type="ARBA" id="ARBA00022842"/>
    </source>
</evidence>
<comment type="pathway">
    <text evidence="1 10">Metabolic intermediate biosynthesis; 1-deoxy-D-xylulose 5-phosphate biosynthesis; 1-deoxy-D-xylulose 5-phosphate from D-glyceraldehyde 3-phosphate and pyruvate: step 1/1.</text>
</comment>
<dbReference type="GO" id="GO:0016114">
    <property type="term" value="P:terpenoid biosynthetic process"/>
    <property type="evidence" value="ECO:0007669"/>
    <property type="project" value="UniProtKB-UniRule"/>
</dbReference>
<evidence type="ECO:0000259" key="11">
    <source>
        <dbReference type="SMART" id="SM00861"/>
    </source>
</evidence>
<dbReference type="AlphaFoldDB" id="A0A6N2QX68"/>
<proteinExistence type="inferred from homology"/>
<reference evidence="12" key="1">
    <citation type="submission" date="2019-11" db="EMBL/GenBank/DDBJ databases">
        <authorList>
            <person name="Feng L."/>
        </authorList>
    </citation>
    <scope>NUCLEOTIDE SEQUENCE</scope>
    <source>
        <strain evidence="12">AMuciniphilaLFYP55</strain>
    </source>
</reference>
<feature type="binding site" evidence="10">
    <location>
        <begin position="164"/>
        <end position="165"/>
    </location>
    <ligand>
        <name>thiamine diphosphate</name>
        <dbReference type="ChEBI" id="CHEBI:58937"/>
    </ligand>
</feature>
<dbReference type="GO" id="GO:0000287">
    <property type="term" value="F:magnesium ion binding"/>
    <property type="evidence" value="ECO:0007669"/>
    <property type="project" value="UniProtKB-UniRule"/>
</dbReference>
<dbReference type="InterPro" id="IPR005475">
    <property type="entry name" value="Transketolase-like_Pyr-bd"/>
</dbReference>
<dbReference type="UniPathway" id="UPA00064">
    <property type="reaction ID" value="UER00091"/>
</dbReference>
<comment type="function">
    <text evidence="10">Catalyzes the acyloin condensation reaction between C atoms 2 and 3 of pyruvate and glyceraldehyde 3-phosphate to yield 1-deoxy-D-xylulose-5-phosphate (DXP).</text>
</comment>
<keyword evidence="6 10" id="KW-0460">Magnesium</keyword>
<dbReference type="SUPFAM" id="SSF52518">
    <property type="entry name" value="Thiamin diphosphate-binding fold (THDP-binding)"/>
    <property type="match status" value="2"/>
</dbReference>
<keyword evidence="5 10" id="KW-0479">Metal-binding</keyword>
<feature type="binding site" evidence="10">
    <location>
        <position position="192"/>
    </location>
    <ligand>
        <name>thiamine diphosphate</name>
        <dbReference type="ChEBI" id="CHEBI:58937"/>
    </ligand>
</feature>
<dbReference type="GO" id="GO:0005829">
    <property type="term" value="C:cytosol"/>
    <property type="evidence" value="ECO:0007669"/>
    <property type="project" value="TreeGrafter"/>
</dbReference>
<keyword evidence="4 10" id="KW-0808">Transferase</keyword>
<dbReference type="EC" id="2.2.1.7" evidence="10"/>
<sequence>MERIPMNQTAMNSPSPELPELLASIRSHADLMKIPESELPRLAEEIRNTLIHSLSLTGGHLGPNLGVVELSIALHRVFETPRDKIIFDVSHQAYVHKMLTGRAPLIHTIRQHEGLSGFAKMSESPHDAYGAGHAGTALSAALGMCAARDLKGEDYHVVAVAGDAAFTCGTTLEALNNISQTTKRYITILNDNEWAIDKNVGALAKYFNSLQTSETFSWLRDKTASFIEKLGGTQARDFAFKLEGTTKNLIFPSLLFNKFGLRYFGPLDGHDIPTLIRTLSYIKDLNEPVILHVVTQKGKGYQPALDNPTKFHGLGSYCVRDGETQATATPTFSHIFGSTLVEMAHEDESVTAITAAMASGTKLDLFKEAFPKRYFDVGIAEEHGALFACGLAAEGMKPYIAIYSTFMQRCIDMIQHDAALQKLPVRFCMDRAGLSPDDGPTHHGLFDIAMIRSIPNIVFMQPKDEAEFVHMLRTMNHYQNGPTVIRYPRGCGAGVPLPSTPEILPIGKAEVLQTGKDVTLVSLGTMIGIARETAVLLEAQGHTVTLINARFIKPLDDECIRRHAASSRVVCTFEDHSISGGFNSAVLESLEAGGVTTPVEAIAWPDQFIEHGSEPILRKKYGLTAEAALQKIIPHLNS</sequence>
<dbReference type="GO" id="GO:0019288">
    <property type="term" value="P:isopentenyl diphosphate biosynthetic process, methylerythritol 4-phosphate pathway"/>
    <property type="evidence" value="ECO:0007669"/>
    <property type="project" value="TreeGrafter"/>
</dbReference>
<feature type="binding site" evidence="10">
    <location>
        <position position="381"/>
    </location>
    <ligand>
        <name>thiamine diphosphate</name>
        <dbReference type="ChEBI" id="CHEBI:58937"/>
    </ligand>
</feature>
<dbReference type="GO" id="GO:0030976">
    <property type="term" value="F:thiamine pyrophosphate binding"/>
    <property type="evidence" value="ECO:0007669"/>
    <property type="project" value="UniProtKB-UniRule"/>
</dbReference>
<comment type="subunit">
    <text evidence="3 10">Homodimer.</text>
</comment>
<comment type="catalytic activity">
    <reaction evidence="10">
        <text>D-glyceraldehyde 3-phosphate + pyruvate + H(+) = 1-deoxy-D-xylulose 5-phosphate + CO2</text>
        <dbReference type="Rhea" id="RHEA:12605"/>
        <dbReference type="ChEBI" id="CHEBI:15361"/>
        <dbReference type="ChEBI" id="CHEBI:15378"/>
        <dbReference type="ChEBI" id="CHEBI:16526"/>
        <dbReference type="ChEBI" id="CHEBI:57792"/>
        <dbReference type="ChEBI" id="CHEBI:59776"/>
        <dbReference type="EC" id="2.2.1.7"/>
    </reaction>
</comment>
<feature type="binding site" evidence="10">
    <location>
        <position position="192"/>
    </location>
    <ligand>
        <name>Mg(2+)</name>
        <dbReference type="ChEBI" id="CHEBI:18420"/>
    </ligand>
</feature>
<feature type="binding site" evidence="10">
    <location>
        <begin position="132"/>
        <end position="134"/>
    </location>
    <ligand>
        <name>thiamine diphosphate</name>
        <dbReference type="ChEBI" id="CHEBI:58937"/>
    </ligand>
</feature>
<dbReference type="HAMAP" id="MF_00315">
    <property type="entry name" value="DXP_synth"/>
    <property type="match status" value="1"/>
</dbReference>
<evidence type="ECO:0000256" key="10">
    <source>
        <dbReference type="HAMAP-Rule" id="MF_00315"/>
    </source>
</evidence>
<dbReference type="InterPro" id="IPR029061">
    <property type="entry name" value="THDP-binding"/>
</dbReference>
<dbReference type="SUPFAM" id="SSF52922">
    <property type="entry name" value="TK C-terminal domain-like"/>
    <property type="match status" value="1"/>
</dbReference>
<dbReference type="SMART" id="SM00861">
    <property type="entry name" value="Transket_pyr"/>
    <property type="match status" value="1"/>
</dbReference>
<dbReference type="InterPro" id="IPR020826">
    <property type="entry name" value="Transketolase_BS"/>
</dbReference>
<dbReference type="PANTHER" id="PTHR43322:SF5">
    <property type="entry name" value="1-DEOXY-D-XYLULOSE-5-PHOSPHATE SYNTHASE, CHLOROPLASTIC"/>
    <property type="match status" value="1"/>
</dbReference>
<dbReference type="InterPro" id="IPR009014">
    <property type="entry name" value="Transketo_C/PFOR_II"/>
</dbReference>
<comment type="cofactor">
    <cofactor evidence="10">
        <name>thiamine diphosphate</name>
        <dbReference type="ChEBI" id="CHEBI:58937"/>
    </cofactor>
    <text evidence="10">Binds 1 thiamine pyrophosphate per subunit.</text>
</comment>
<evidence type="ECO:0000256" key="4">
    <source>
        <dbReference type="ARBA" id="ARBA00022679"/>
    </source>
</evidence>
<dbReference type="Pfam" id="PF02779">
    <property type="entry name" value="Transket_pyr"/>
    <property type="match status" value="1"/>
</dbReference>
<keyword evidence="8 10" id="KW-0786">Thiamine pyrophosphate</keyword>
<dbReference type="PROSITE" id="PS00802">
    <property type="entry name" value="TRANSKETOLASE_2"/>
    <property type="match status" value="1"/>
</dbReference>
<dbReference type="NCBIfam" id="NF003933">
    <property type="entry name" value="PRK05444.2-2"/>
    <property type="match status" value="1"/>
</dbReference>
<evidence type="ECO:0000313" key="12">
    <source>
        <dbReference type="EMBL" id="VYS73037.1"/>
    </source>
</evidence>
<keyword evidence="7 10" id="KW-0784">Thiamine biosynthesis</keyword>
<evidence type="ECO:0000256" key="9">
    <source>
        <dbReference type="ARBA" id="ARBA00023229"/>
    </source>
</evidence>
<dbReference type="InterPro" id="IPR049557">
    <property type="entry name" value="Transketolase_CS"/>
</dbReference>
<feature type="binding site" evidence="10">
    <location>
        <position position="301"/>
    </location>
    <ligand>
        <name>thiamine diphosphate</name>
        <dbReference type="ChEBI" id="CHEBI:58937"/>
    </ligand>
</feature>
<dbReference type="NCBIfam" id="TIGR00204">
    <property type="entry name" value="dxs"/>
    <property type="match status" value="1"/>
</dbReference>
<accession>A0A6N2QX68</accession>